<comment type="catalytic activity">
    <reaction evidence="13 14">
        <text>UDP-N-acetyl-alpha-D-muramate + L-alanine + ATP = UDP-N-acetyl-alpha-D-muramoyl-L-alanine + ADP + phosphate + H(+)</text>
        <dbReference type="Rhea" id="RHEA:23372"/>
        <dbReference type="ChEBI" id="CHEBI:15378"/>
        <dbReference type="ChEBI" id="CHEBI:30616"/>
        <dbReference type="ChEBI" id="CHEBI:43474"/>
        <dbReference type="ChEBI" id="CHEBI:57972"/>
        <dbReference type="ChEBI" id="CHEBI:70757"/>
        <dbReference type="ChEBI" id="CHEBI:83898"/>
        <dbReference type="ChEBI" id="CHEBI:456216"/>
        <dbReference type="EC" id="6.3.2.8"/>
    </reaction>
</comment>
<evidence type="ECO:0000259" key="18">
    <source>
        <dbReference type="Pfam" id="PF08245"/>
    </source>
</evidence>
<keyword evidence="4 14" id="KW-0963">Cytoplasm</keyword>
<dbReference type="EC" id="6.3.2.8" evidence="3 14"/>
<comment type="similarity">
    <text evidence="14">Belongs to the MurCDEF family.</text>
</comment>
<dbReference type="SUPFAM" id="SSF53623">
    <property type="entry name" value="MurD-like peptide ligases, catalytic domain"/>
    <property type="match status" value="1"/>
</dbReference>
<dbReference type="Gene3D" id="3.40.1190.10">
    <property type="entry name" value="Mur-like, catalytic domain"/>
    <property type="match status" value="1"/>
</dbReference>
<feature type="domain" description="Mur ligase C-terminal" evidence="17">
    <location>
        <begin position="312"/>
        <end position="441"/>
    </location>
</feature>
<keyword evidence="9 14" id="KW-0133">Cell shape</keyword>
<dbReference type="InterPro" id="IPR036565">
    <property type="entry name" value="Mur-like_cat_sf"/>
</dbReference>
<evidence type="ECO:0000256" key="4">
    <source>
        <dbReference type="ARBA" id="ARBA00022490"/>
    </source>
</evidence>
<dbReference type="Pfam" id="PF01225">
    <property type="entry name" value="Mur_ligase"/>
    <property type="match status" value="1"/>
</dbReference>
<evidence type="ECO:0000256" key="10">
    <source>
        <dbReference type="ARBA" id="ARBA00022984"/>
    </source>
</evidence>
<keyword evidence="7 14" id="KW-0547">Nucleotide-binding</keyword>
<dbReference type="InterPro" id="IPR036615">
    <property type="entry name" value="Mur_ligase_C_dom_sf"/>
</dbReference>
<dbReference type="Pfam" id="PF02875">
    <property type="entry name" value="Mur_ligase_C"/>
    <property type="match status" value="1"/>
</dbReference>
<dbReference type="Gene3D" id="3.90.190.20">
    <property type="entry name" value="Mur ligase, C-terminal domain"/>
    <property type="match status" value="1"/>
</dbReference>
<keyword evidence="11 14" id="KW-0131">Cell cycle</keyword>
<accession>A0ABR5SHS2</accession>
<keyword evidence="15" id="KW-1133">Transmembrane helix</keyword>
<evidence type="ECO:0000256" key="6">
    <source>
        <dbReference type="ARBA" id="ARBA00022618"/>
    </source>
</evidence>
<feature type="domain" description="Mur ligase central" evidence="18">
    <location>
        <begin position="110"/>
        <end position="290"/>
    </location>
</feature>
<dbReference type="PANTHER" id="PTHR43445:SF3">
    <property type="entry name" value="UDP-N-ACETYLMURAMATE--L-ALANINE LIGASE"/>
    <property type="match status" value="1"/>
</dbReference>
<comment type="caution">
    <text evidence="19">The sequence shown here is derived from an EMBL/GenBank/DDBJ whole genome shotgun (WGS) entry which is preliminary data.</text>
</comment>
<dbReference type="SUPFAM" id="SSF51984">
    <property type="entry name" value="MurCD N-terminal domain"/>
    <property type="match status" value="1"/>
</dbReference>
<keyword evidence="8 14" id="KW-0067">ATP-binding</keyword>
<evidence type="ECO:0000256" key="15">
    <source>
        <dbReference type="SAM" id="Phobius"/>
    </source>
</evidence>
<dbReference type="InterPro" id="IPR004101">
    <property type="entry name" value="Mur_ligase_C"/>
</dbReference>
<dbReference type="PANTHER" id="PTHR43445">
    <property type="entry name" value="UDP-N-ACETYLMURAMATE--L-ALANINE LIGASE-RELATED"/>
    <property type="match status" value="1"/>
</dbReference>
<evidence type="ECO:0000256" key="13">
    <source>
        <dbReference type="ARBA" id="ARBA00047833"/>
    </source>
</evidence>
<keyword evidence="20" id="KW-1185">Reference proteome</keyword>
<comment type="subcellular location">
    <subcellularLocation>
        <location evidence="1 14">Cytoplasm</location>
    </subcellularLocation>
</comment>
<feature type="binding site" evidence="14">
    <location>
        <begin position="112"/>
        <end position="118"/>
    </location>
    <ligand>
        <name>ATP</name>
        <dbReference type="ChEBI" id="CHEBI:30616"/>
    </ligand>
</feature>
<evidence type="ECO:0000259" key="17">
    <source>
        <dbReference type="Pfam" id="PF02875"/>
    </source>
</evidence>
<dbReference type="NCBIfam" id="TIGR01082">
    <property type="entry name" value="murC"/>
    <property type="match status" value="1"/>
</dbReference>
<name>A0ABR5SHS2_9BACT</name>
<dbReference type="HAMAP" id="MF_00046">
    <property type="entry name" value="MurC"/>
    <property type="match status" value="1"/>
</dbReference>
<feature type="domain" description="Mur ligase N-terminal catalytic" evidence="16">
    <location>
        <begin position="8"/>
        <end position="106"/>
    </location>
</feature>
<evidence type="ECO:0000256" key="8">
    <source>
        <dbReference type="ARBA" id="ARBA00022840"/>
    </source>
</evidence>
<evidence type="ECO:0000256" key="5">
    <source>
        <dbReference type="ARBA" id="ARBA00022598"/>
    </source>
</evidence>
<dbReference type="InterPro" id="IPR050061">
    <property type="entry name" value="MurCDEF_pg_biosynth"/>
</dbReference>
<keyword evidence="12 14" id="KW-0961">Cell wall biogenesis/degradation</keyword>
<evidence type="ECO:0000259" key="16">
    <source>
        <dbReference type="Pfam" id="PF01225"/>
    </source>
</evidence>
<comment type="pathway">
    <text evidence="2 14">Cell wall biogenesis; peptidoglycan biosynthesis.</text>
</comment>
<reference evidence="19 20" key="1">
    <citation type="submission" date="2015-11" db="EMBL/GenBank/DDBJ databases">
        <authorList>
            <person name="Lin W."/>
        </authorList>
    </citation>
    <scope>NUCLEOTIDE SEQUENCE [LARGE SCALE GENOMIC DNA]</scope>
    <source>
        <strain evidence="19 20">HCH-1</strain>
    </source>
</reference>
<dbReference type="Pfam" id="PF08245">
    <property type="entry name" value="Mur_ligase_M"/>
    <property type="match status" value="1"/>
</dbReference>
<dbReference type="InterPro" id="IPR005758">
    <property type="entry name" value="UDP-N-AcMur_Ala_ligase_MurC"/>
</dbReference>
<dbReference type="InterPro" id="IPR013221">
    <property type="entry name" value="Mur_ligase_cen"/>
</dbReference>
<dbReference type="Gene3D" id="3.40.50.720">
    <property type="entry name" value="NAD(P)-binding Rossmann-like Domain"/>
    <property type="match status" value="1"/>
</dbReference>
<evidence type="ECO:0000256" key="2">
    <source>
        <dbReference type="ARBA" id="ARBA00004752"/>
    </source>
</evidence>
<organism evidence="19 20">
    <name type="scientific">Candidatus Magnetominusculus xianensis</name>
    <dbReference type="NCBI Taxonomy" id="1748249"/>
    <lineage>
        <taxon>Bacteria</taxon>
        <taxon>Pseudomonadati</taxon>
        <taxon>Nitrospirota</taxon>
        <taxon>Nitrospiria</taxon>
        <taxon>Nitrospirales</taxon>
        <taxon>Nitrospiraceae</taxon>
        <taxon>Candidatus Magnetominusculus</taxon>
    </lineage>
</organism>
<dbReference type="Proteomes" id="UP000060487">
    <property type="component" value="Unassembled WGS sequence"/>
</dbReference>
<evidence type="ECO:0000256" key="3">
    <source>
        <dbReference type="ARBA" id="ARBA00012211"/>
    </source>
</evidence>
<evidence type="ECO:0000256" key="1">
    <source>
        <dbReference type="ARBA" id="ARBA00004496"/>
    </source>
</evidence>
<evidence type="ECO:0000256" key="12">
    <source>
        <dbReference type="ARBA" id="ARBA00023316"/>
    </source>
</evidence>
<evidence type="ECO:0000313" key="20">
    <source>
        <dbReference type="Proteomes" id="UP000060487"/>
    </source>
</evidence>
<dbReference type="SUPFAM" id="SSF53244">
    <property type="entry name" value="MurD-like peptide ligases, peptide-binding domain"/>
    <property type="match status" value="1"/>
</dbReference>
<evidence type="ECO:0000313" key="19">
    <source>
        <dbReference type="EMBL" id="KWT89809.1"/>
    </source>
</evidence>
<dbReference type="EMBL" id="LNQR01000037">
    <property type="protein sequence ID" value="KWT89809.1"/>
    <property type="molecule type" value="Genomic_DNA"/>
</dbReference>
<keyword evidence="5 14" id="KW-0436">Ligase</keyword>
<sequence length="457" mass="49655">MFNRYRVIHFVGIGGIGMSGIAQVLNDLGYEVKGSDIKDSSMVEKLRNSGITVMIGHKAENIGNAHVVVITSAVSTGNPEVEEAKRRAIPVIPRAEMLAELGRLKYTVLVAGSHGKTTTSSLIATILMGAGAFDPTVVLGGKLNESNSNSRVGRGDYLVAEADESDGSFLKLNPTVAVCTNIDREHMDYFSTMERLKGAFVDFLNKVPFYGVGIVCTDDPNIREILPRVNRRYVTYGLDSGAQYTAKNIDYGFMRTSFDLYKEGQFIKRFEIRLAGTHNVLNSLAAIAAAESLGVEVDSTAASLGEFSGIKRRMEFKGAFDGIKVYDDYGHHPTEIEATIGGIKDHVSNRLIVAFQPHRYTRTRDLMDNFAASFSGVSKLYLLDIYSAGEPPIDGISSEVLAAKVRKNGVDVVYCEAQEAARTKIGQALQDGDVLVTFGAGDIWKLGEELVKQRGAG</sequence>
<evidence type="ECO:0000256" key="9">
    <source>
        <dbReference type="ARBA" id="ARBA00022960"/>
    </source>
</evidence>
<keyword evidence="15" id="KW-0812">Transmembrane</keyword>
<dbReference type="GO" id="GO:0008763">
    <property type="term" value="F:UDP-N-acetylmuramate-L-alanine ligase activity"/>
    <property type="evidence" value="ECO:0007669"/>
    <property type="project" value="UniProtKB-EC"/>
</dbReference>
<dbReference type="InterPro" id="IPR000713">
    <property type="entry name" value="Mur_ligase_N"/>
</dbReference>
<keyword evidence="6 14" id="KW-0132">Cell division</keyword>
<feature type="transmembrane region" description="Helical" evidence="15">
    <location>
        <begin position="7"/>
        <end position="25"/>
    </location>
</feature>
<evidence type="ECO:0000256" key="11">
    <source>
        <dbReference type="ARBA" id="ARBA00023306"/>
    </source>
</evidence>
<protein>
    <recommendedName>
        <fullName evidence="3 14">UDP-N-acetylmuramate--L-alanine ligase</fullName>
        <ecNumber evidence="3 14">6.3.2.8</ecNumber>
    </recommendedName>
    <alternativeName>
        <fullName evidence="14">UDP-N-acetylmuramoyl-L-alanine synthetase</fullName>
    </alternativeName>
</protein>
<evidence type="ECO:0000256" key="14">
    <source>
        <dbReference type="HAMAP-Rule" id="MF_00046"/>
    </source>
</evidence>
<proteinExistence type="inferred from homology"/>
<keyword evidence="10 14" id="KW-0573">Peptidoglycan synthesis</keyword>
<evidence type="ECO:0000256" key="7">
    <source>
        <dbReference type="ARBA" id="ARBA00022741"/>
    </source>
</evidence>
<dbReference type="RefSeq" id="WP_085051840.1">
    <property type="nucleotide sequence ID" value="NZ_LNQR01000037.1"/>
</dbReference>
<comment type="function">
    <text evidence="14">Cell wall formation.</text>
</comment>
<keyword evidence="15" id="KW-0472">Membrane</keyword>
<gene>
    <name evidence="14 19" type="primary">murC</name>
    <name evidence="19" type="ORF">ASN18_1196</name>
</gene>